<dbReference type="InterPro" id="IPR001810">
    <property type="entry name" value="F-box_dom"/>
</dbReference>
<dbReference type="PANTHER" id="PTHR34223:SF88">
    <property type="entry name" value="OS11G0200950 PROTEIN"/>
    <property type="match status" value="1"/>
</dbReference>
<gene>
    <name evidence="2" type="ORF">TRITD_4Av1G162870</name>
</gene>
<dbReference type="SUPFAM" id="SSF81383">
    <property type="entry name" value="F-box domain"/>
    <property type="match status" value="1"/>
</dbReference>
<evidence type="ECO:0000259" key="1">
    <source>
        <dbReference type="Pfam" id="PF00646"/>
    </source>
</evidence>
<dbReference type="AlphaFoldDB" id="A0A9R0SIF5"/>
<accession>A0A9R0SIF5</accession>
<reference evidence="2 3" key="1">
    <citation type="submission" date="2017-09" db="EMBL/GenBank/DDBJ databases">
        <authorList>
            <consortium name="International Durum Wheat Genome Sequencing Consortium (IDWGSC)"/>
            <person name="Milanesi L."/>
        </authorList>
    </citation>
    <scope>NUCLEOTIDE SEQUENCE [LARGE SCALE GENOMIC DNA]</scope>
    <source>
        <strain evidence="3">cv. Svevo</strain>
    </source>
</reference>
<dbReference type="Proteomes" id="UP000324705">
    <property type="component" value="Chromosome 4A"/>
</dbReference>
<organism evidence="2 3">
    <name type="scientific">Triticum turgidum subsp. durum</name>
    <name type="common">Durum wheat</name>
    <name type="synonym">Triticum durum</name>
    <dbReference type="NCBI Taxonomy" id="4567"/>
    <lineage>
        <taxon>Eukaryota</taxon>
        <taxon>Viridiplantae</taxon>
        <taxon>Streptophyta</taxon>
        <taxon>Embryophyta</taxon>
        <taxon>Tracheophyta</taxon>
        <taxon>Spermatophyta</taxon>
        <taxon>Magnoliopsida</taxon>
        <taxon>Liliopsida</taxon>
        <taxon>Poales</taxon>
        <taxon>Poaceae</taxon>
        <taxon>BOP clade</taxon>
        <taxon>Pooideae</taxon>
        <taxon>Triticodae</taxon>
        <taxon>Triticeae</taxon>
        <taxon>Triticinae</taxon>
        <taxon>Triticum</taxon>
    </lineage>
</organism>
<dbReference type="InterPro" id="IPR036047">
    <property type="entry name" value="F-box-like_dom_sf"/>
</dbReference>
<sequence length="355" mass="39162">MATAAATVPLLGGLVVCKQYNEKSGLFAGLRLTEEGKEVGDGMPSAGDVHLYARQMFDRTLLWRKSKTQWTSSGPDGLSALPDDAIRHVIGFLPARDAVQTSALARGWRSHWRSMHSLRFTPVAGSVTVAGLKRLVGPLLLDLRTPLDECVIDVKGFWQLHGELNSLIRHGVSECRVRALTVSLVDTHRAIYGQPLVSRHLARLELRHVTVPAECTVLDFSSCMELEDLVISCSQIYANKLSSPSLKRLKIEECCLFPRGSVTCISAPNIVSLELDNIRITTPWLERMPLLETACVRLGHSWPLHCQCGVAWRSCGVCTELHLMELASFSSATHLELTAPYVKVHTTLQVSLSLH</sequence>
<dbReference type="PANTHER" id="PTHR34223">
    <property type="entry name" value="OS11G0201299 PROTEIN"/>
    <property type="match status" value="1"/>
</dbReference>
<protein>
    <recommendedName>
        <fullName evidence="1">F-box domain-containing protein</fullName>
    </recommendedName>
</protein>
<evidence type="ECO:0000313" key="2">
    <source>
        <dbReference type="EMBL" id="VAH93562.1"/>
    </source>
</evidence>
<evidence type="ECO:0000313" key="3">
    <source>
        <dbReference type="Proteomes" id="UP000324705"/>
    </source>
</evidence>
<keyword evidence="3" id="KW-1185">Reference proteome</keyword>
<dbReference type="Pfam" id="PF00646">
    <property type="entry name" value="F-box"/>
    <property type="match status" value="1"/>
</dbReference>
<dbReference type="InterPro" id="IPR053197">
    <property type="entry name" value="F-box_SCFL_complex_component"/>
</dbReference>
<feature type="domain" description="F-box" evidence="1">
    <location>
        <begin position="78"/>
        <end position="118"/>
    </location>
</feature>
<dbReference type="EMBL" id="LT934117">
    <property type="protein sequence ID" value="VAH93562.1"/>
    <property type="molecule type" value="Genomic_DNA"/>
</dbReference>
<dbReference type="Gramene" id="TRITD4Av1G162870.1">
    <property type="protein sequence ID" value="TRITD4Av1G162870.1"/>
    <property type="gene ID" value="TRITD4Av1G162870"/>
</dbReference>
<proteinExistence type="predicted"/>
<name>A0A9R0SIF5_TRITD</name>
<dbReference type="OMA" id="IRITTPW"/>